<dbReference type="InterPro" id="IPR002347">
    <property type="entry name" value="SDR_fam"/>
</dbReference>
<dbReference type="SUPFAM" id="SSF51735">
    <property type="entry name" value="NAD(P)-binding Rossmann-fold domains"/>
    <property type="match status" value="1"/>
</dbReference>
<evidence type="ECO:0000313" key="3">
    <source>
        <dbReference type="EMBL" id="NGY03369.1"/>
    </source>
</evidence>
<evidence type="ECO:0000313" key="4">
    <source>
        <dbReference type="Proteomes" id="UP000472676"/>
    </source>
</evidence>
<evidence type="ECO:0000256" key="1">
    <source>
        <dbReference type="ARBA" id="ARBA00022857"/>
    </source>
</evidence>
<dbReference type="GO" id="GO:0016491">
    <property type="term" value="F:oxidoreductase activity"/>
    <property type="evidence" value="ECO:0007669"/>
    <property type="project" value="UniProtKB-KW"/>
</dbReference>
<keyword evidence="2" id="KW-0560">Oxidoreductase</keyword>
<dbReference type="AlphaFoldDB" id="A0A6M2BMQ3"/>
<reference evidence="3 4" key="1">
    <citation type="journal article" date="2014" name="Int. J. Syst. Evol. Microbiol.">
        <title>Solimonas terrae sp. nov., isolated from soil.</title>
        <authorList>
            <person name="Kim S.J."/>
            <person name="Moon J.Y."/>
            <person name="Weon H.Y."/>
            <person name="Ahn J.H."/>
            <person name="Chen W.M."/>
            <person name="Kwon S.W."/>
        </authorList>
    </citation>
    <scope>NUCLEOTIDE SEQUENCE [LARGE SCALE GENOMIC DNA]</scope>
    <source>
        <strain evidence="3 4">KIS83-12</strain>
    </source>
</reference>
<sequence>MSFADRYGPWAVIAGASEGTGRAFALQIASLGVGCILLARRQAPLAALADEIRAESGVDCVTACVDLAAPDAFAQIKAAVGAREVGLFVSNAGADPHGSRFLDRDVGDWLALAQRNTLITLQCCHHFAAPMTARGRGGLLLVNSGACYGGSSFMATYAASKAFTLCFGEGLWAELQPQGVDVLNLILGRTDTPAFRQLLADKGQPLPDNIASVDEVARVGLERLAHGPVHNWGVTDDSAGFAPSSAAARRERTLMIDRYSKQIFGEPS</sequence>
<gene>
    <name evidence="3" type="ORF">G7Y85_01180</name>
</gene>
<evidence type="ECO:0000256" key="2">
    <source>
        <dbReference type="ARBA" id="ARBA00023002"/>
    </source>
</evidence>
<comment type="caution">
    <text evidence="3">The sequence shown here is derived from an EMBL/GenBank/DDBJ whole genome shotgun (WGS) entry which is preliminary data.</text>
</comment>
<dbReference type="RefSeq" id="WP_166250784.1">
    <property type="nucleotide sequence ID" value="NZ_JAAMOW010000001.1"/>
</dbReference>
<dbReference type="Gene3D" id="3.40.50.720">
    <property type="entry name" value="NAD(P)-binding Rossmann-like Domain"/>
    <property type="match status" value="1"/>
</dbReference>
<keyword evidence="4" id="KW-1185">Reference proteome</keyword>
<dbReference type="InterPro" id="IPR036291">
    <property type="entry name" value="NAD(P)-bd_dom_sf"/>
</dbReference>
<keyword evidence="1" id="KW-0521">NADP</keyword>
<accession>A0A6M2BMQ3</accession>
<dbReference type="PROSITE" id="PS51257">
    <property type="entry name" value="PROKAR_LIPOPROTEIN"/>
    <property type="match status" value="1"/>
</dbReference>
<dbReference type="EMBL" id="JAAMOW010000001">
    <property type="protein sequence ID" value="NGY03369.1"/>
    <property type="molecule type" value="Genomic_DNA"/>
</dbReference>
<name>A0A6M2BMQ3_9GAMM</name>
<dbReference type="GO" id="GO:0030497">
    <property type="term" value="P:fatty acid elongation"/>
    <property type="evidence" value="ECO:0007669"/>
    <property type="project" value="TreeGrafter"/>
</dbReference>
<protein>
    <submittedName>
        <fullName evidence="3">SDR family NAD(P)-dependent oxidoreductase</fullName>
    </submittedName>
</protein>
<dbReference type="Pfam" id="PF00106">
    <property type="entry name" value="adh_short"/>
    <property type="match status" value="1"/>
</dbReference>
<dbReference type="PRINTS" id="PR00081">
    <property type="entry name" value="GDHRDH"/>
</dbReference>
<dbReference type="PANTHER" id="PTHR43086">
    <property type="entry name" value="VERY-LONG-CHAIN 3-OXOOACYL-COA REDUCTASE"/>
    <property type="match status" value="1"/>
</dbReference>
<dbReference type="Proteomes" id="UP000472676">
    <property type="component" value="Unassembled WGS sequence"/>
</dbReference>
<organism evidence="3 4">
    <name type="scientific">Solimonas terrae</name>
    <dbReference type="NCBI Taxonomy" id="1396819"/>
    <lineage>
        <taxon>Bacteria</taxon>
        <taxon>Pseudomonadati</taxon>
        <taxon>Pseudomonadota</taxon>
        <taxon>Gammaproteobacteria</taxon>
        <taxon>Nevskiales</taxon>
        <taxon>Nevskiaceae</taxon>
        <taxon>Solimonas</taxon>
    </lineage>
</organism>
<proteinExistence type="predicted"/>
<dbReference type="PANTHER" id="PTHR43086:SF2">
    <property type="entry name" value="HYDROXYSTEROID DEHYDROGENASE-LIKE PROTEIN 1"/>
    <property type="match status" value="1"/>
</dbReference>